<feature type="domain" description="HTH crp-type" evidence="4">
    <location>
        <begin position="150"/>
        <end position="224"/>
    </location>
</feature>
<dbReference type="InterPro" id="IPR012318">
    <property type="entry name" value="HTH_CRP"/>
</dbReference>
<dbReference type="InterPro" id="IPR036388">
    <property type="entry name" value="WH-like_DNA-bd_sf"/>
</dbReference>
<dbReference type="InterPro" id="IPR036390">
    <property type="entry name" value="WH_DNA-bd_sf"/>
</dbReference>
<name>A0A432VBM1_9HYPH</name>
<dbReference type="GO" id="GO:0003677">
    <property type="term" value="F:DNA binding"/>
    <property type="evidence" value="ECO:0007669"/>
    <property type="project" value="UniProtKB-KW"/>
</dbReference>
<dbReference type="CDD" id="cd00038">
    <property type="entry name" value="CAP_ED"/>
    <property type="match status" value="1"/>
</dbReference>
<dbReference type="Gene3D" id="2.60.120.10">
    <property type="entry name" value="Jelly Rolls"/>
    <property type="match status" value="1"/>
</dbReference>
<keyword evidence="6" id="KW-1185">Reference proteome</keyword>
<dbReference type="Pfam" id="PF13545">
    <property type="entry name" value="HTH_Crp_2"/>
    <property type="match status" value="1"/>
</dbReference>
<dbReference type="RefSeq" id="WP_128625798.1">
    <property type="nucleotide sequence ID" value="NZ_RKST01000001.1"/>
</dbReference>
<evidence type="ECO:0000256" key="2">
    <source>
        <dbReference type="ARBA" id="ARBA00023125"/>
    </source>
</evidence>
<dbReference type="GO" id="GO:0006355">
    <property type="term" value="P:regulation of DNA-templated transcription"/>
    <property type="evidence" value="ECO:0007669"/>
    <property type="project" value="InterPro"/>
</dbReference>
<accession>A0A432VBM1</accession>
<evidence type="ECO:0000256" key="3">
    <source>
        <dbReference type="ARBA" id="ARBA00023163"/>
    </source>
</evidence>
<dbReference type="OrthoDB" id="7584044at2"/>
<dbReference type="Proteomes" id="UP000281647">
    <property type="component" value="Unassembled WGS sequence"/>
</dbReference>
<reference evidence="5 6" key="1">
    <citation type="submission" date="2018-11" db="EMBL/GenBank/DDBJ databases">
        <title>Pseudaminobacter arsenicus sp. nov., an arsenic-resistant bacterium isolated from arsenic-rich aquifers.</title>
        <authorList>
            <person name="Mu Y."/>
        </authorList>
    </citation>
    <scope>NUCLEOTIDE SEQUENCE [LARGE SCALE GENOMIC DNA]</scope>
    <source>
        <strain evidence="5 6">CB3</strain>
    </source>
</reference>
<dbReference type="InterPro" id="IPR014710">
    <property type="entry name" value="RmlC-like_jellyroll"/>
</dbReference>
<dbReference type="PROSITE" id="PS51063">
    <property type="entry name" value="HTH_CRP_2"/>
    <property type="match status" value="1"/>
</dbReference>
<dbReference type="EMBL" id="RKST01000001">
    <property type="protein sequence ID" value="RUM99558.1"/>
    <property type="molecule type" value="Genomic_DNA"/>
</dbReference>
<organism evidence="5 6">
    <name type="scientific">Borborobacter arsenicus</name>
    <dbReference type="NCBI Taxonomy" id="1851146"/>
    <lineage>
        <taxon>Bacteria</taxon>
        <taxon>Pseudomonadati</taxon>
        <taxon>Pseudomonadota</taxon>
        <taxon>Alphaproteobacteria</taxon>
        <taxon>Hyphomicrobiales</taxon>
        <taxon>Phyllobacteriaceae</taxon>
        <taxon>Borborobacter</taxon>
    </lineage>
</organism>
<dbReference type="AlphaFoldDB" id="A0A432VBM1"/>
<dbReference type="SUPFAM" id="SSF51206">
    <property type="entry name" value="cAMP-binding domain-like"/>
    <property type="match status" value="1"/>
</dbReference>
<dbReference type="SMART" id="SM00419">
    <property type="entry name" value="HTH_CRP"/>
    <property type="match status" value="1"/>
</dbReference>
<proteinExistence type="predicted"/>
<evidence type="ECO:0000259" key="4">
    <source>
        <dbReference type="PROSITE" id="PS51063"/>
    </source>
</evidence>
<evidence type="ECO:0000313" key="5">
    <source>
        <dbReference type="EMBL" id="RUM99558.1"/>
    </source>
</evidence>
<protein>
    <submittedName>
        <fullName evidence="5">Crp/Fnr family transcriptional regulator</fullName>
    </submittedName>
</protein>
<keyword evidence="3" id="KW-0804">Transcription</keyword>
<comment type="caution">
    <text evidence="5">The sequence shown here is derived from an EMBL/GenBank/DDBJ whole genome shotgun (WGS) entry which is preliminary data.</text>
</comment>
<keyword evidence="1" id="KW-0805">Transcription regulation</keyword>
<evidence type="ECO:0000313" key="6">
    <source>
        <dbReference type="Proteomes" id="UP000281647"/>
    </source>
</evidence>
<dbReference type="SUPFAM" id="SSF46785">
    <property type="entry name" value="Winged helix' DNA-binding domain"/>
    <property type="match status" value="1"/>
</dbReference>
<sequence>MTFSAQTFQFFLQSLPIGAELNSAEISSIQSLNVTQKYYPPHTLLTGQGEFEHRIFFMNSGWGCIYRDLANGDRQIIDFPLRGDIMGMRSAEGPNYNSFASVADVSVFEVPAKAFYAMLEQSPRLSSYFMRVTSRQRSIIIEHLTNCGRRSALARTAHLFLEFASRLDAFGSLSENSYECPLTQYELADAVGLTPIHINRMLRELRERKLVSFRNGVVKIHDWYELAALSNFDPDYLVLKTLS</sequence>
<evidence type="ECO:0000256" key="1">
    <source>
        <dbReference type="ARBA" id="ARBA00023015"/>
    </source>
</evidence>
<dbReference type="Gene3D" id="1.10.10.10">
    <property type="entry name" value="Winged helix-like DNA-binding domain superfamily/Winged helix DNA-binding domain"/>
    <property type="match status" value="1"/>
</dbReference>
<dbReference type="Pfam" id="PF00027">
    <property type="entry name" value="cNMP_binding"/>
    <property type="match status" value="1"/>
</dbReference>
<keyword evidence="2" id="KW-0238">DNA-binding</keyword>
<gene>
    <name evidence="5" type="ORF">EET67_01270</name>
</gene>
<dbReference type="InterPro" id="IPR000595">
    <property type="entry name" value="cNMP-bd_dom"/>
</dbReference>
<dbReference type="InterPro" id="IPR018490">
    <property type="entry name" value="cNMP-bd_dom_sf"/>
</dbReference>